<comment type="caution">
    <text evidence="1">The sequence shown here is derived from an EMBL/GenBank/DDBJ whole genome shotgun (WGS) entry which is preliminary data.</text>
</comment>
<dbReference type="Proteomes" id="UP000785679">
    <property type="component" value="Unassembled WGS sequence"/>
</dbReference>
<keyword evidence="2" id="KW-1185">Reference proteome</keyword>
<dbReference type="EMBL" id="RRYP01039502">
    <property type="protein sequence ID" value="TNV67677.1"/>
    <property type="molecule type" value="Genomic_DNA"/>
</dbReference>
<protein>
    <submittedName>
        <fullName evidence="1">Uncharacterized protein</fullName>
    </submittedName>
</protein>
<gene>
    <name evidence="1" type="ORF">FGO68_gene3747</name>
</gene>
<sequence>MIHQQRLIIQLCFYKLLKSSFLLLSRERLLSECLDSLSIPDENPPLRSACSLLLPLSALDCVETGLDGGH</sequence>
<dbReference type="AlphaFoldDB" id="A0A8J8STR5"/>
<accession>A0A8J8STR5</accession>
<evidence type="ECO:0000313" key="2">
    <source>
        <dbReference type="Proteomes" id="UP000785679"/>
    </source>
</evidence>
<proteinExistence type="predicted"/>
<reference evidence="1" key="1">
    <citation type="submission" date="2019-06" db="EMBL/GenBank/DDBJ databases">
        <authorList>
            <person name="Zheng W."/>
        </authorList>
    </citation>
    <scope>NUCLEOTIDE SEQUENCE</scope>
    <source>
        <strain evidence="1">QDHG01</strain>
    </source>
</reference>
<name>A0A8J8STR5_HALGN</name>
<organism evidence="1 2">
    <name type="scientific">Halteria grandinella</name>
    <dbReference type="NCBI Taxonomy" id="5974"/>
    <lineage>
        <taxon>Eukaryota</taxon>
        <taxon>Sar</taxon>
        <taxon>Alveolata</taxon>
        <taxon>Ciliophora</taxon>
        <taxon>Intramacronucleata</taxon>
        <taxon>Spirotrichea</taxon>
        <taxon>Stichotrichia</taxon>
        <taxon>Sporadotrichida</taxon>
        <taxon>Halteriidae</taxon>
        <taxon>Halteria</taxon>
    </lineage>
</organism>
<evidence type="ECO:0000313" key="1">
    <source>
        <dbReference type="EMBL" id="TNV67677.1"/>
    </source>
</evidence>